<dbReference type="PROSITE" id="PS51096">
    <property type="entry name" value="PTS_EIIA_TYPE_4"/>
    <property type="match status" value="1"/>
</dbReference>
<dbReference type="PANTHER" id="PTHR38594">
    <property type="entry name" value="PEP-DEPENDENT DIHYDROXYACETONE KINASE, PHOSPHORYL DONOR SUBUNIT DHAM"/>
    <property type="match status" value="1"/>
</dbReference>
<evidence type="ECO:0000313" key="3">
    <source>
        <dbReference type="Proteomes" id="UP000736583"/>
    </source>
</evidence>
<dbReference type="Proteomes" id="UP000736583">
    <property type="component" value="Unassembled WGS sequence"/>
</dbReference>
<keyword evidence="2" id="KW-0808">Transferase</keyword>
<comment type="caution">
    <text evidence="2">The sequence shown here is derived from an EMBL/GenBank/DDBJ whole genome shotgun (WGS) entry which is preliminary data.</text>
</comment>
<keyword evidence="2" id="KW-0418">Kinase</keyword>
<accession>A0ABS6F474</accession>
<gene>
    <name evidence="2" type="ORF">KQI89_16160</name>
</gene>
<dbReference type="RefSeq" id="WP_216457953.1">
    <property type="nucleotide sequence ID" value="NZ_JAHLQL010000008.1"/>
</dbReference>
<keyword evidence="3" id="KW-1185">Reference proteome</keyword>
<name>A0ABS6F474_9CLOT</name>
<dbReference type="EMBL" id="JAHLQL010000008">
    <property type="protein sequence ID" value="MBU5593284.1"/>
    <property type="molecule type" value="Genomic_DNA"/>
</dbReference>
<proteinExistence type="predicted"/>
<protein>
    <submittedName>
        <fullName evidence="2">PTS-dependent dihydroxyacetone kinase phosphotransferase subunit DhaM</fullName>
    </submittedName>
</protein>
<dbReference type="Pfam" id="PF03610">
    <property type="entry name" value="EIIA-man"/>
    <property type="match status" value="1"/>
</dbReference>
<sequence>MVGLVIISHSSNVSKGVKELAKEMAKEVPIAEAGGTEDDRIGTDINKILKAIDEVYSEDGVLILFDLGSAFMNAEMALEMLDEDKKNNVEIIDAALVEGAITAAVESSMDKSRAEIKEALKSLSLGKIS</sequence>
<evidence type="ECO:0000259" key="1">
    <source>
        <dbReference type="PROSITE" id="PS51096"/>
    </source>
</evidence>
<dbReference type="InterPro" id="IPR004701">
    <property type="entry name" value="PTS_EIIA_man-typ"/>
</dbReference>
<reference evidence="2 3" key="1">
    <citation type="submission" date="2021-06" db="EMBL/GenBank/DDBJ databases">
        <authorList>
            <person name="Sun Q."/>
            <person name="Li D."/>
        </authorList>
    </citation>
    <scope>NUCLEOTIDE SEQUENCE [LARGE SCALE GENOMIC DNA]</scope>
    <source>
        <strain evidence="2 3">MSJ-4</strain>
    </source>
</reference>
<organism evidence="2 3">
    <name type="scientific">Clostridium simiarum</name>
    <dbReference type="NCBI Taxonomy" id="2841506"/>
    <lineage>
        <taxon>Bacteria</taxon>
        <taxon>Bacillati</taxon>
        <taxon>Bacillota</taxon>
        <taxon>Clostridia</taxon>
        <taxon>Eubacteriales</taxon>
        <taxon>Clostridiaceae</taxon>
        <taxon>Clostridium</taxon>
    </lineage>
</organism>
<dbReference type="InterPro" id="IPR039643">
    <property type="entry name" value="DhaM"/>
</dbReference>
<dbReference type="NCBIfam" id="TIGR02364">
    <property type="entry name" value="dha_pts"/>
    <property type="match status" value="1"/>
</dbReference>
<dbReference type="GO" id="GO:0016301">
    <property type="term" value="F:kinase activity"/>
    <property type="evidence" value="ECO:0007669"/>
    <property type="project" value="UniProtKB-KW"/>
</dbReference>
<dbReference type="PANTHER" id="PTHR38594:SF1">
    <property type="entry name" value="PEP-DEPENDENT DIHYDROXYACETONE KINASE, PHOSPHORYL DONOR SUBUNIT DHAM"/>
    <property type="match status" value="1"/>
</dbReference>
<feature type="domain" description="PTS EIIA type-4" evidence="1">
    <location>
        <begin position="1"/>
        <end position="129"/>
    </location>
</feature>
<evidence type="ECO:0000313" key="2">
    <source>
        <dbReference type="EMBL" id="MBU5593284.1"/>
    </source>
</evidence>
<dbReference type="InterPro" id="IPR012844">
    <property type="entry name" value="DhaM_N"/>
</dbReference>